<dbReference type="eggNOG" id="ENOG502S08J">
    <property type="taxonomic scope" value="Eukaryota"/>
</dbReference>
<protein>
    <submittedName>
        <fullName evidence="2">Uncharacterized protein</fullName>
    </submittedName>
</protein>
<dbReference type="HOGENOM" id="CLU_933698_0_0_1"/>
<reference evidence="2" key="3">
    <citation type="submission" date="2025-09" db="UniProtKB">
        <authorList>
            <consortium name="Ensembl"/>
        </authorList>
    </citation>
    <scope>IDENTIFICATION</scope>
</reference>
<reference evidence="3" key="1">
    <citation type="submission" date="2003-08" db="EMBL/GenBank/DDBJ databases">
        <authorList>
            <person name="Birren B."/>
            <person name="Nusbaum C."/>
            <person name="Abebe A."/>
            <person name="Abouelleil A."/>
            <person name="Adekoya E."/>
            <person name="Ait-zahra M."/>
            <person name="Allen N."/>
            <person name="Allen T."/>
            <person name="An P."/>
            <person name="Anderson M."/>
            <person name="Anderson S."/>
            <person name="Arachchi H."/>
            <person name="Armbruster J."/>
            <person name="Bachantsang P."/>
            <person name="Baldwin J."/>
            <person name="Barry A."/>
            <person name="Bayul T."/>
            <person name="Blitshsteyn B."/>
            <person name="Bloom T."/>
            <person name="Blye J."/>
            <person name="Boguslavskiy L."/>
            <person name="Borowsky M."/>
            <person name="Boukhgalter B."/>
            <person name="Brunache A."/>
            <person name="Butler J."/>
            <person name="Calixte N."/>
            <person name="Calvo S."/>
            <person name="Camarata J."/>
            <person name="Campo K."/>
            <person name="Chang J."/>
            <person name="Cheshatsang Y."/>
            <person name="Citroen M."/>
            <person name="Collymore A."/>
            <person name="Considine T."/>
            <person name="Cook A."/>
            <person name="Cooke P."/>
            <person name="Corum B."/>
            <person name="Cuomo C."/>
            <person name="David R."/>
            <person name="Dawoe T."/>
            <person name="Degray S."/>
            <person name="Dodge S."/>
            <person name="Dooley K."/>
            <person name="Dorje P."/>
            <person name="Dorjee K."/>
            <person name="Dorris L."/>
            <person name="Duffey N."/>
            <person name="Dupes A."/>
            <person name="Elkins T."/>
            <person name="Engels R."/>
            <person name="Erickson J."/>
            <person name="Farina A."/>
            <person name="Faro S."/>
            <person name="Ferreira P."/>
            <person name="Fischer H."/>
            <person name="Fitzgerald M."/>
            <person name="Foley K."/>
            <person name="Gage D."/>
            <person name="Galagan J."/>
            <person name="Gearin G."/>
            <person name="Gnerre S."/>
            <person name="Gnirke A."/>
            <person name="Goyette A."/>
            <person name="Graham J."/>
            <person name="Grandbois E."/>
            <person name="Gyaltsen K."/>
            <person name="Hafez N."/>
            <person name="Hagopian D."/>
            <person name="Hagos B."/>
            <person name="Hall J."/>
            <person name="Hatcher B."/>
            <person name="Heller A."/>
            <person name="Higgins H."/>
            <person name="Honan T."/>
            <person name="Horn A."/>
            <person name="Houde N."/>
            <person name="Hughes L."/>
            <person name="Hulme W."/>
            <person name="Husby E."/>
            <person name="Iliev I."/>
            <person name="Jaffe D."/>
            <person name="Jones C."/>
            <person name="Kamal M."/>
            <person name="Kamat A."/>
            <person name="Kamvysselis M."/>
            <person name="Karlsson E."/>
            <person name="Kells C."/>
            <person name="Kieu A."/>
            <person name="Kisner P."/>
            <person name="Kodira C."/>
            <person name="Kulbokas E."/>
            <person name="Labutti K."/>
            <person name="Lama D."/>
            <person name="Landers T."/>
            <person name="Leger J."/>
            <person name="Levine S."/>
            <person name="Lewis D."/>
            <person name="Lewis T."/>
            <person name="Lindblad-toh K."/>
            <person name="Liu X."/>
            <person name="Lokyitsang T."/>
            <person name="Lokyitsang Y."/>
            <person name="Lucien O."/>
            <person name="Lui A."/>
            <person name="Ma L.J."/>
            <person name="Mabbitt R."/>
            <person name="Macdonald J."/>
            <person name="Maclean C."/>
            <person name="Major J."/>
            <person name="Manning J."/>
            <person name="Marabella R."/>
            <person name="Maru K."/>
            <person name="Matthews C."/>
            <person name="Mauceli E."/>
            <person name="Mccarthy M."/>
            <person name="Mcdonough S."/>
            <person name="Mcghee T."/>
            <person name="Meldrim J."/>
            <person name="Meneus L."/>
            <person name="Mesirov J."/>
            <person name="Mihalev A."/>
            <person name="Mihova T."/>
            <person name="Mikkelsen T."/>
            <person name="Mlenga V."/>
            <person name="Moru K."/>
            <person name="Mozes J."/>
            <person name="Mulrain L."/>
            <person name="Munson G."/>
            <person name="Naylor J."/>
            <person name="Newes C."/>
            <person name="Nguyen C."/>
            <person name="Nguyen N."/>
            <person name="Nguyen T."/>
            <person name="Nicol R."/>
            <person name="Nielsen C."/>
            <person name="Nizzari M."/>
            <person name="Norbu C."/>
            <person name="Norbu N."/>
            <person name="O'donnell P."/>
            <person name="Okoawo O."/>
            <person name="O'leary S."/>
            <person name="Omotosho B."/>
            <person name="O'neill K."/>
            <person name="Osman S."/>
            <person name="Parker S."/>
            <person name="Perrin D."/>
            <person name="Phunkhang P."/>
            <person name="Piqani B."/>
            <person name="Purcell S."/>
            <person name="Rachupka T."/>
            <person name="Ramasamy U."/>
            <person name="Rameau R."/>
            <person name="Ray V."/>
            <person name="Raymond C."/>
            <person name="Retta R."/>
            <person name="Richardson S."/>
            <person name="Rise C."/>
            <person name="Rodriguez J."/>
            <person name="Rogers J."/>
            <person name="Rogov P."/>
            <person name="Rutman M."/>
            <person name="Schupbach R."/>
            <person name="Seaman C."/>
            <person name="Settipalli S."/>
            <person name="Sharpe T."/>
            <person name="Sheridan J."/>
            <person name="Sherpa N."/>
            <person name="Shi J."/>
            <person name="Smirnov S."/>
            <person name="Smith C."/>
            <person name="Sougnez C."/>
            <person name="Spencer B."/>
            <person name="Stalker J."/>
            <person name="Stange-thomann N."/>
            <person name="Stavropoulos S."/>
            <person name="Stetson K."/>
            <person name="Stone C."/>
            <person name="Stone S."/>
            <person name="Stubbs M."/>
            <person name="Talamas J."/>
            <person name="Tchuinga P."/>
            <person name="Tenzing P."/>
            <person name="Tesfaye S."/>
            <person name="Theodore J."/>
            <person name="Thoulutsang Y."/>
            <person name="Topham K."/>
            <person name="Towey S."/>
            <person name="Tsamla T."/>
            <person name="Tsomo N."/>
            <person name="Vallee D."/>
            <person name="Vassiliev H."/>
            <person name="Venkataraman V."/>
            <person name="Vinson J."/>
            <person name="Vo A."/>
            <person name="Wade C."/>
            <person name="Wang S."/>
            <person name="Wangchuk T."/>
            <person name="Wangdi T."/>
            <person name="Whittaker C."/>
            <person name="Wilkinson J."/>
            <person name="Wu Y."/>
            <person name="Wyman D."/>
            <person name="Yadav S."/>
            <person name="Yang S."/>
            <person name="Yang X."/>
            <person name="Yeager S."/>
            <person name="Yee E."/>
            <person name="Young G."/>
            <person name="Zainoun J."/>
            <person name="Zembeck L."/>
            <person name="Zimmer A."/>
            <person name="Zody M."/>
            <person name="Lander E."/>
        </authorList>
    </citation>
    <scope>NUCLEOTIDE SEQUENCE [LARGE SCALE GENOMIC DNA]</scope>
</reference>
<dbReference type="InParanoid" id="H2YAV0"/>
<dbReference type="OMA" id="CTQEYSP"/>
<dbReference type="Proteomes" id="UP000007875">
    <property type="component" value="Unassembled WGS sequence"/>
</dbReference>
<proteinExistence type="predicted"/>
<dbReference type="Ensembl" id="ENSCSAVT00000002488.1">
    <property type="protein sequence ID" value="ENSCSAVP00000002448.1"/>
    <property type="gene ID" value="ENSCSAVG00000001443.1"/>
</dbReference>
<name>H2YAV0_CIOSA</name>
<dbReference type="AlphaFoldDB" id="H2YAV0"/>
<feature type="region of interest" description="Disordered" evidence="1">
    <location>
        <begin position="243"/>
        <end position="298"/>
    </location>
</feature>
<dbReference type="Pfam" id="PF15668">
    <property type="entry name" value="DUF4663"/>
    <property type="match status" value="1"/>
</dbReference>
<organism evidence="2 3">
    <name type="scientific">Ciona savignyi</name>
    <name type="common">Pacific transparent sea squirt</name>
    <dbReference type="NCBI Taxonomy" id="51511"/>
    <lineage>
        <taxon>Eukaryota</taxon>
        <taxon>Metazoa</taxon>
        <taxon>Chordata</taxon>
        <taxon>Tunicata</taxon>
        <taxon>Ascidiacea</taxon>
        <taxon>Phlebobranchia</taxon>
        <taxon>Cionidae</taxon>
        <taxon>Ciona</taxon>
    </lineage>
</organism>
<evidence type="ECO:0000313" key="2">
    <source>
        <dbReference type="Ensembl" id="ENSCSAVP00000002448.1"/>
    </source>
</evidence>
<evidence type="ECO:0000313" key="3">
    <source>
        <dbReference type="Proteomes" id="UP000007875"/>
    </source>
</evidence>
<dbReference type="InterPro" id="IPR031366">
    <property type="entry name" value="DUF4663"/>
</dbReference>
<reference evidence="2" key="2">
    <citation type="submission" date="2025-08" db="UniProtKB">
        <authorList>
            <consortium name="Ensembl"/>
        </authorList>
    </citation>
    <scope>IDENTIFICATION</scope>
</reference>
<accession>H2YAV0</accession>
<sequence length="298" mass="33072">MTLDEPMLPQIFDKLTSCDPGLAWELCRNFVGYQLLGNEPVTVPFLDEAYHFVPFGVVVKKSKRATRIGGSGKSSYSIIGSLANVTAPHVDKSPFHQRPEKVNDYQFNPKFVYRVSGMRDGVKKAIKIKVTGCECYDVSLSMELGKLVLDKRLPALDGAKKLFVIFEVFYAQSVSVSVTIGEHIPGHKYMDTNNRKFTHDRRMPIGFNAQKFPLMSNGCVGFVERSTLDGLREGRWKRSSRLLSDPLPLAPSNPGPSHQWGNPLAARRNPQDVLPGVPGSRRNDPLPQPPEETSSSSG</sequence>
<keyword evidence="3" id="KW-1185">Reference proteome</keyword>
<dbReference type="GeneTree" id="ENSGT00390000016268"/>
<dbReference type="PANTHER" id="PTHR36872">
    <property type="entry name" value="GENE 5901-RELATED"/>
    <property type="match status" value="1"/>
</dbReference>
<evidence type="ECO:0000256" key="1">
    <source>
        <dbReference type="SAM" id="MobiDB-lite"/>
    </source>
</evidence>
<dbReference type="PANTHER" id="PTHR36872:SF1">
    <property type="entry name" value="GENE 5901-RELATED"/>
    <property type="match status" value="1"/>
</dbReference>